<gene>
    <name evidence="9" type="ORF">AN957_20535</name>
</gene>
<dbReference type="EMBL" id="LJIX01000006">
    <property type="protein sequence ID" value="KQL20745.1"/>
    <property type="molecule type" value="Genomic_DNA"/>
</dbReference>
<dbReference type="GO" id="GO:0043546">
    <property type="term" value="F:molybdopterin cofactor binding"/>
    <property type="evidence" value="ECO:0007669"/>
    <property type="project" value="InterPro"/>
</dbReference>
<comment type="similarity">
    <text evidence="2">Belongs to the prokaryotic molybdopterin-containing oxidoreductase family.</text>
</comment>
<evidence type="ECO:0000256" key="6">
    <source>
        <dbReference type="ARBA" id="ARBA00023004"/>
    </source>
</evidence>
<evidence type="ECO:0000259" key="8">
    <source>
        <dbReference type="PROSITE" id="PS51669"/>
    </source>
</evidence>
<proteinExistence type="inferred from homology"/>
<reference evidence="9 10" key="1">
    <citation type="submission" date="2015-09" db="EMBL/GenBank/DDBJ databases">
        <title>Genome sequencing project for genomic taxonomy and phylogenomics of Bacillus-like bacteria.</title>
        <authorList>
            <person name="Liu B."/>
            <person name="Wang J."/>
            <person name="Zhu Y."/>
            <person name="Liu G."/>
            <person name="Chen Q."/>
            <person name="Chen Z."/>
            <person name="Lan J."/>
            <person name="Che J."/>
            <person name="Ge C."/>
            <person name="Shi H."/>
            <person name="Pan Z."/>
            <person name="Liu X."/>
        </authorList>
    </citation>
    <scope>NUCLEOTIDE SEQUENCE [LARGE SCALE GENOMIC DNA]</scope>
    <source>
        <strain evidence="9 10">FJAT-18043</strain>
    </source>
</reference>
<keyword evidence="10" id="KW-1185">Reference proteome</keyword>
<dbReference type="Gene3D" id="3.40.228.10">
    <property type="entry name" value="Dimethylsulfoxide Reductase, domain 2"/>
    <property type="match status" value="1"/>
</dbReference>
<dbReference type="Pfam" id="PF01568">
    <property type="entry name" value="Molydop_binding"/>
    <property type="match status" value="1"/>
</dbReference>
<dbReference type="GO" id="GO:0016491">
    <property type="term" value="F:oxidoreductase activity"/>
    <property type="evidence" value="ECO:0007669"/>
    <property type="project" value="UniProtKB-KW"/>
</dbReference>
<keyword evidence="5" id="KW-0560">Oxidoreductase</keyword>
<dbReference type="STRING" id="1637975.AN957_20535"/>
<dbReference type="InterPro" id="IPR006963">
    <property type="entry name" value="Mopterin_OxRdtase_4Fe-4S_dom"/>
</dbReference>
<dbReference type="PATRIC" id="fig|1637975.4.peg.4083"/>
<dbReference type="Gene3D" id="2.20.25.90">
    <property type="entry name" value="ADC-like domains"/>
    <property type="match status" value="1"/>
</dbReference>
<dbReference type="Gene3D" id="3.30.2070.10">
    <property type="entry name" value="Formate dehydrogenase/DMSO reductase"/>
    <property type="match status" value="1"/>
</dbReference>
<dbReference type="AlphaFoldDB" id="A0A0Q3QRF3"/>
<evidence type="ECO:0000313" key="10">
    <source>
        <dbReference type="Proteomes" id="UP000050996"/>
    </source>
</evidence>
<evidence type="ECO:0000256" key="5">
    <source>
        <dbReference type="ARBA" id="ARBA00023002"/>
    </source>
</evidence>
<evidence type="ECO:0000256" key="4">
    <source>
        <dbReference type="ARBA" id="ARBA00022723"/>
    </source>
</evidence>
<dbReference type="SUPFAM" id="SSF50692">
    <property type="entry name" value="ADC-like"/>
    <property type="match status" value="1"/>
</dbReference>
<evidence type="ECO:0000256" key="7">
    <source>
        <dbReference type="ARBA" id="ARBA00023014"/>
    </source>
</evidence>
<comment type="caution">
    <text evidence="9">The sequence shown here is derived from an EMBL/GenBank/DDBJ whole genome shotgun (WGS) entry which is preliminary data.</text>
</comment>
<dbReference type="InterPro" id="IPR006657">
    <property type="entry name" value="MoPterin_dinucl-bd_dom"/>
</dbReference>
<evidence type="ECO:0000256" key="3">
    <source>
        <dbReference type="ARBA" id="ARBA00022505"/>
    </source>
</evidence>
<dbReference type="InterPro" id="IPR050612">
    <property type="entry name" value="Prok_Mopterin_Oxidored"/>
</dbReference>
<keyword evidence="3" id="KW-0500">Molybdenum</keyword>
<protein>
    <submittedName>
        <fullName evidence="9">Dehydrogenase</fullName>
    </submittedName>
</protein>
<dbReference type="GO" id="GO:0051536">
    <property type="term" value="F:iron-sulfur cluster binding"/>
    <property type="evidence" value="ECO:0007669"/>
    <property type="project" value="UniProtKB-KW"/>
</dbReference>
<dbReference type="InterPro" id="IPR006655">
    <property type="entry name" value="Mopterin_OxRdtase_prok_CS"/>
</dbReference>
<comment type="cofactor">
    <cofactor evidence="1">
        <name>Mo-bis(molybdopterin guanine dinucleotide)</name>
        <dbReference type="ChEBI" id="CHEBI:60539"/>
    </cofactor>
</comment>
<dbReference type="InterPro" id="IPR006656">
    <property type="entry name" value="Mopterin_OxRdtase"/>
</dbReference>
<dbReference type="PANTHER" id="PTHR43742:SF6">
    <property type="entry name" value="OXIDOREDUCTASE YYAE-RELATED"/>
    <property type="match status" value="1"/>
</dbReference>
<evidence type="ECO:0000256" key="2">
    <source>
        <dbReference type="ARBA" id="ARBA00010312"/>
    </source>
</evidence>
<sequence length="674" mass="76724">MEIYRHACPRNCFSTCGMLSYIEDGKLMKVSGDAKHGYNQGRLCAKGYAYTQYVYNPYRLKHPIKQTPRGSGNWERISWEEAYDTIADKILELNKRYGSNLASGYNKFSGNIGLLHYAVEGMFNSIGPHTKPIGNPCLITGEQAMRKSFGQMNSMMPEKMAKMNAIVIWGANPAVTNVHQMKFILQARQKGAKLIVIDPVFTRTAATADIFIQINPGTDGWLALGAAKLLIQSESYDQEFVRNQTVNWEEFHQYVNEQVDLHEVCRQTGIALDVICELVSIYSMAEPCATWIGFGIQRNVNGGKNISAINTLAVLGCHSGQENRCVYYSHSGIDDFPVNLLNHEEPEHPIVLHSREIDINNFAENASKLVDPPLKLLWIALRNPLSQDQDFQAWESLMNELELIVTVDLFMTKSAEMSDIVLPAASHFEEMDLNVSYWHHWLSINEKAIPPYYEAKSDLQIARELMKKLNDRSPGFSNFPSEREPIDWIRMELTPSVKKLYSVECIDDLLEGPRLRTEEVSNSSSSSFKFRLFSQGNKGTSTHFINRRKTDVEESYPFQLLTPQSLLKIHSQYETMPWLNQAAEQEVVELSEYAAEKNGIMEGDKVELFNQNGKIAAIARISRFLPQKVILVKQAGKNPINRLIVHRPQENKEKSSMNFYDSSVNIRKWREKNG</sequence>
<dbReference type="Gene3D" id="3.40.50.740">
    <property type="match status" value="1"/>
</dbReference>
<evidence type="ECO:0000256" key="1">
    <source>
        <dbReference type="ARBA" id="ARBA00001942"/>
    </source>
</evidence>
<feature type="domain" description="4Fe-4S Mo/W bis-MGD-type" evidence="8">
    <location>
        <begin position="1"/>
        <end position="58"/>
    </location>
</feature>
<dbReference type="CDD" id="cd02766">
    <property type="entry name" value="MopB_3"/>
    <property type="match status" value="1"/>
</dbReference>
<dbReference type="Pfam" id="PF00384">
    <property type="entry name" value="Molybdopterin"/>
    <property type="match status" value="1"/>
</dbReference>
<dbReference type="SUPFAM" id="SSF53706">
    <property type="entry name" value="Formate dehydrogenase/DMSO reductase, domains 1-3"/>
    <property type="match status" value="1"/>
</dbReference>
<name>A0A0Q3QRF3_9BACI</name>
<evidence type="ECO:0000313" key="9">
    <source>
        <dbReference type="EMBL" id="KQL20745.1"/>
    </source>
</evidence>
<dbReference type="Proteomes" id="UP000050996">
    <property type="component" value="Unassembled WGS sequence"/>
</dbReference>
<organism evidence="9 10">
    <name type="scientific">Cytobacillus solani</name>
    <dbReference type="NCBI Taxonomy" id="1637975"/>
    <lineage>
        <taxon>Bacteria</taxon>
        <taxon>Bacillati</taxon>
        <taxon>Bacillota</taxon>
        <taxon>Bacilli</taxon>
        <taxon>Bacillales</taxon>
        <taxon>Bacillaceae</taxon>
        <taxon>Cytobacillus</taxon>
    </lineage>
</organism>
<dbReference type="RefSeq" id="WP_053477237.1">
    <property type="nucleotide sequence ID" value="NZ_CP041305.1"/>
</dbReference>
<dbReference type="PROSITE" id="PS00490">
    <property type="entry name" value="MOLYBDOPTERIN_PROK_2"/>
    <property type="match status" value="1"/>
</dbReference>
<dbReference type="PROSITE" id="PS00932">
    <property type="entry name" value="MOLYBDOPTERIN_PROK_3"/>
    <property type="match status" value="1"/>
</dbReference>
<dbReference type="Pfam" id="PF04879">
    <property type="entry name" value="Molybdop_Fe4S4"/>
    <property type="match status" value="1"/>
</dbReference>
<dbReference type="GO" id="GO:0046872">
    <property type="term" value="F:metal ion binding"/>
    <property type="evidence" value="ECO:0007669"/>
    <property type="project" value="UniProtKB-KW"/>
</dbReference>
<dbReference type="SMART" id="SM00926">
    <property type="entry name" value="Molybdop_Fe4S4"/>
    <property type="match status" value="1"/>
</dbReference>
<keyword evidence="6" id="KW-0408">Iron</keyword>
<dbReference type="PROSITE" id="PS51669">
    <property type="entry name" value="4FE4S_MOW_BIS_MGD"/>
    <property type="match status" value="1"/>
</dbReference>
<dbReference type="PANTHER" id="PTHR43742">
    <property type="entry name" value="TRIMETHYLAMINE-N-OXIDE REDUCTASE"/>
    <property type="match status" value="1"/>
</dbReference>
<keyword evidence="7" id="KW-0411">Iron-sulfur</keyword>
<dbReference type="Gene3D" id="2.40.40.20">
    <property type="match status" value="1"/>
</dbReference>
<accession>A0A0Q3QRF3</accession>
<keyword evidence="4" id="KW-0479">Metal-binding</keyword>
<dbReference type="InterPro" id="IPR009010">
    <property type="entry name" value="Asp_de-COase-like_dom_sf"/>
</dbReference>